<dbReference type="PANTHER" id="PTHR13789">
    <property type="entry name" value="MONOOXYGENASE"/>
    <property type="match status" value="1"/>
</dbReference>
<dbReference type="Gene3D" id="3.50.50.60">
    <property type="entry name" value="FAD/NAD(P)-binding domain"/>
    <property type="match status" value="1"/>
</dbReference>
<dbReference type="SUPFAM" id="SSF51905">
    <property type="entry name" value="FAD/NAD(P)-binding domain"/>
    <property type="match status" value="1"/>
</dbReference>
<dbReference type="PANTHER" id="PTHR13789:SF318">
    <property type="entry name" value="GERANYLGERANYL DIPHOSPHATE REDUCTASE"/>
    <property type="match status" value="1"/>
</dbReference>
<feature type="domain" description="FAD-binding" evidence="6">
    <location>
        <begin position="5"/>
        <end position="346"/>
    </location>
</feature>
<dbReference type="PRINTS" id="PR00420">
    <property type="entry name" value="RNGMNOXGNASE"/>
</dbReference>
<evidence type="ECO:0000256" key="4">
    <source>
        <dbReference type="ARBA" id="ARBA00023002"/>
    </source>
</evidence>
<keyword evidence="4" id="KW-0560">Oxidoreductase</keyword>
<name>A0ABW5DFY9_9HYPH</name>
<comment type="cofactor">
    <cofactor evidence="1">
        <name>FAD</name>
        <dbReference type="ChEBI" id="CHEBI:57692"/>
    </cofactor>
</comment>
<evidence type="ECO:0000256" key="1">
    <source>
        <dbReference type="ARBA" id="ARBA00001974"/>
    </source>
</evidence>
<gene>
    <name evidence="7" type="ORF">ACFSMZ_09700</name>
</gene>
<keyword evidence="3" id="KW-0274">FAD</keyword>
<keyword evidence="8" id="KW-1185">Reference proteome</keyword>
<evidence type="ECO:0000259" key="6">
    <source>
        <dbReference type="Pfam" id="PF01494"/>
    </source>
</evidence>
<evidence type="ECO:0000256" key="5">
    <source>
        <dbReference type="ARBA" id="ARBA00023033"/>
    </source>
</evidence>
<reference evidence="8" key="1">
    <citation type="journal article" date="2019" name="Int. J. Syst. Evol. Microbiol.">
        <title>The Global Catalogue of Microorganisms (GCM) 10K type strain sequencing project: providing services to taxonomists for standard genome sequencing and annotation.</title>
        <authorList>
            <consortium name="The Broad Institute Genomics Platform"/>
            <consortium name="The Broad Institute Genome Sequencing Center for Infectious Disease"/>
            <person name="Wu L."/>
            <person name="Ma J."/>
        </authorList>
    </citation>
    <scope>NUCLEOTIDE SEQUENCE [LARGE SCALE GENOMIC DNA]</scope>
    <source>
        <strain evidence="8">KCTC 23707</strain>
    </source>
</reference>
<dbReference type="InterPro" id="IPR050493">
    <property type="entry name" value="FAD-dep_Monooxygenase_BioMet"/>
</dbReference>
<keyword evidence="2" id="KW-0285">Flavoprotein</keyword>
<dbReference type="Pfam" id="PF01494">
    <property type="entry name" value="FAD_binding_3"/>
    <property type="match status" value="1"/>
</dbReference>
<evidence type="ECO:0000256" key="3">
    <source>
        <dbReference type="ARBA" id="ARBA00022827"/>
    </source>
</evidence>
<evidence type="ECO:0000256" key="2">
    <source>
        <dbReference type="ARBA" id="ARBA00022630"/>
    </source>
</evidence>
<evidence type="ECO:0000313" key="7">
    <source>
        <dbReference type="EMBL" id="MFD2260038.1"/>
    </source>
</evidence>
<evidence type="ECO:0000313" key="8">
    <source>
        <dbReference type="Proteomes" id="UP001597373"/>
    </source>
</evidence>
<accession>A0ABW5DFY9</accession>
<dbReference type="Proteomes" id="UP001597373">
    <property type="component" value="Unassembled WGS sequence"/>
</dbReference>
<dbReference type="InterPro" id="IPR002938">
    <property type="entry name" value="FAD-bd"/>
</dbReference>
<keyword evidence="5 7" id="KW-0503">Monooxygenase</keyword>
<organism evidence="7 8">
    <name type="scientific">Chelativorans composti</name>
    <dbReference type="NCBI Taxonomy" id="768533"/>
    <lineage>
        <taxon>Bacteria</taxon>
        <taxon>Pseudomonadati</taxon>
        <taxon>Pseudomonadota</taxon>
        <taxon>Alphaproteobacteria</taxon>
        <taxon>Hyphomicrobiales</taxon>
        <taxon>Phyllobacteriaceae</taxon>
        <taxon>Chelativorans</taxon>
    </lineage>
</organism>
<dbReference type="GO" id="GO:0004497">
    <property type="term" value="F:monooxygenase activity"/>
    <property type="evidence" value="ECO:0007669"/>
    <property type="project" value="UniProtKB-KW"/>
</dbReference>
<dbReference type="InterPro" id="IPR036188">
    <property type="entry name" value="FAD/NAD-bd_sf"/>
</dbReference>
<dbReference type="RefSeq" id="WP_345100652.1">
    <property type="nucleotide sequence ID" value="NZ_BAABGS010000075.1"/>
</dbReference>
<comment type="caution">
    <text evidence="7">The sequence shown here is derived from an EMBL/GenBank/DDBJ whole genome shotgun (WGS) entry which is preliminary data.</text>
</comment>
<dbReference type="SUPFAM" id="SSF54373">
    <property type="entry name" value="FAD-linked reductases, C-terminal domain"/>
    <property type="match status" value="1"/>
</dbReference>
<sequence>MAGQSVAIIGAGIAGLTAALAFAARGAAATVFERAPRIEELGAGLQLSPNATRLLARLGVLDEVKRKAVEPKSVVIRCARDLRPLAEVPLHMAERRWGAPYLVMRRSDLQGVLLEAARGNDGIAIRTGTEVSNLCLDRTGGSVRPNIANSSELAPAFDLAVAADGVWSATRQRMGGPKSRFTGDIAYRAILDAGKAGPFRDRLLPSDQVVTFASPGFHLVAYPLPDGAFNLVIIVRGQDMPRHWTNVAEAAQISGTARNIATELKRLITVTGIWHAWPIHEVKSAAPWCQAGRIVLIGDAAHAVAPHAAQGAAMAIEDAVLLANLTTRSGAPGRTLDLFEKLRRPRLIRVAMRGQFNHFAWQVGGPIALVRNLILKARSGEKLAADFDWLYGYDVEKAAA</sequence>
<protein>
    <submittedName>
        <fullName evidence="7">FAD-dependent monooxygenase</fullName>
    </submittedName>
</protein>
<proteinExistence type="predicted"/>
<dbReference type="EMBL" id="JBHUIR010000034">
    <property type="protein sequence ID" value="MFD2260038.1"/>
    <property type="molecule type" value="Genomic_DNA"/>
</dbReference>